<dbReference type="STRING" id="1168221.R7Z2S2"/>
<evidence type="ECO:0000313" key="1">
    <source>
        <dbReference type="EMBL" id="EON68393.1"/>
    </source>
</evidence>
<proteinExistence type="predicted"/>
<dbReference type="SMART" id="SM00028">
    <property type="entry name" value="TPR"/>
    <property type="match status" value="8"/>
</dbReference>
<dbReference type="PANTHER" id="PTHR46082:SF6">
    <property type="entry name" value="AAA+ ATPASE DOMAIN-CONTAINING PROTEIN-RELATED"/>
    <property type="match status" value="1"/>
</dbReference>
<keyword evidence="2" id="KW-1185">Reference proteome</keyword>
<dbReference type="GeneID" id="19905028"/>
<evidence type="ECO:0000313" key="2">
    <source>
        <dbReference type="Proteomes" id="UP000016924"/>
    </source>
</evidence>
<dbReference type="eggNOG" id="KOG1840">
    <property type="taxonomic scope" value="Eukaryota"/>
</dbReference>
<dbReference type="EMBL" id="JH767596">
    <property type="protein sequence ID" value="EON68393.1"/>
    <property type="molecule type" value="Genomic_DNA"/>
</dbReference>
<protein>
    <recommendedName>
        <fullName evidence="3">MalT-like TPR region domain-containing protein</fullName>
    </recommendedName>
</protein>
<dbReference type="HOGENOM" id="CLU_471704_0_0_1"/>
<evidence type="ECO:0008006" key="3">
    <source>
        <dbReference type="Google" id="ProtNLM"/>
    </source>
</evidence>
<dbReference type="Pfam" id="PF13181">
    <property type="entry name" value="TPR_8"/>
    <property type="match status" value="1"/>
</dbReference>
<reference evidence="2" key="1">
    <citation type="submission" date="2012-06" db="EMBL/GenBank/DDBJ databases">
        <title>The genome sequence of Coniosporium apollinis CBS 100218.</title>
        <authorList>
            <consortium name="The Broad Institute Genome Sequencing Platform"/>
            <person name="Cuomo C."/>
            <person name="Gorbushina A."/>
            <person name="Noack S."/>
            <person name="Walker B."/>
            <person name="Young S.K."/>
            <person name="Zeng Q."/>
            <person name="Gargeya S."/>
            <person name="Fitzgerald M."/>
            <person name="Haas B."/>
            <person name="Abouelleil A."/>
            <person name="Alvarado L."/>
            <person name="Arachchi H.M."/>
            <person name="Berlin A.M."/>
            <person name="Chapman S.B."/>
            <person name="Goldberg J."/>
            <person name="Griggs A."/>
            <person name="Gujja S."/>
            <person name="Hansen M."/>
            <person name="Howarth C."/>
            <person name="Imamovic A."/>
            <person name="Larimer J."/>
            <person name="McCowan C."/>
            <person name="Montmayeur A."/>
            <person name="Murphy C."/>
            <person name="Neiman D."/>
            <person name="Pearson M."/>
            <person name="Priest M."/>
            <person name="Roberts A."/>
            <person name="Saif S."/>
            <person name="Shea T."/>
            <person name="Sisk P."/>
            <person name="Sykes S."/>
            <person name="Wortman J."/>
            <person name="Nusbaum C."/>
            <person name="Birren B."/>
        </authorList>
    </citation>
    <scope>NUCLEOTIDE SEQUENCE [LARGE SCALE GENOMIC DNA]</scope>
    <source>
        <strain evidence="2">CBS 100218</strain>
    </source>
</reference>
<name>R7Z2S2_CONA1</name>
<dbReference type="InterPro" id="IPR053137">
    <property type="entry name" value="NLR-like"/>
</dbReference>
<dbReference type="Pfam" id="PF13374">
    <property type="entry name" value="TPR_10"/>
    <property type="match status" value="2"/>
</dbReference>
<accession>R7Z2S2</accession>
<dbReference type="InterPro" id="IPR019734">
    <property type="entry name" value="TPR_rpt"/>
</dbReference>
<dbReference type="RefSeq" id="XP_007783710.1">
    <property type="nucleotide sequence ID" value="XM_007785520.1"/>
</dbReference>
<dbReference type="PANTHER" id="PTHR46082">
    <property type="entry name" value="ATP/GTP-BINDING PROTEIN-RELATED"/>
    <property type="match status" value="1"/>
</dbReference>
<dbReference type="OMA" id="TIECHEH"/>
<dbReference type="InterPro" id="IPR011990">
    <property type="entry name" value="TPR-like_helical_dom_sf"/>
</dbReference>
<organism evidence="1 2">
    <name type="scientific">Coniosporium apollinis (strain CBS 100218)</name>
    <name type="common">Rock-inhabiting black yeast</name>
    <dbReference type="NCBI Taxonomy" id="1168221"/>
    <lineage>
        <taxon>Eukaryota</taxon>
        <taxon>Fungi</taxon>
        <taxon>Dikarya</taxon>
        <taxon>Ascomycota</taxon>
        <taxon>Pezizomycotina</taxon>
        <taxon>Dothideomycetes</taxon>
        <taxon>Dothideomycetes incertae sedis</taxon>
        <taxon>Coniosporium</taxon>
    </lineage>
</organism>
<dbReference type="OrthoDB" id="5986190at2759"/>
<dbReference type="AlphaFoldDB" id="R7Z2S2"/>
<sequence length="560" mass="62542">MNLAQFYWEAGRLAKAEKAAEQAVNRLGSTLDRNDPMRLSSLEVLATISEDQGNLNEQEQLLRQILYGKSALDKTNPSVSSTRLRLAYNLIKQGRLQEATFEAKQVLEALKQQMKLDPENFLTSTDVIASCLQLSGRREQAGEERQHLHRKFQAELGDTHPFTMLAATSLASFYVDQGWYDKAEQIQANVLDIHRNSQQINKAAVKLARELAITYREQNRFDESIKLCDEALKWCSETLGKDHIDTLAINNAMAATYFQMGSLDKAEALYTTLKDSAKNTSLEPYVLSKLAEARRAQGDMETSEKLFEEVYQAQLAQKGPNHPETLMARGNILRCRLDTRLDDVTENETLDNISMKINAFGISHPTTVKTMTDLATAYAENGRQEDAEKLFQQMESVNAGVSIQNSLHYAIYLAKRADVLFHSGDLDKAAALERQALAIRQTLLPEEDRVVLVSMCNLASTLNASDKSDEAEQLLRRVITIGERCLPPNASPTLNAKNDLAAVLFFQRRLVESEKLFAEVLKASQKIAEGSVVLASRKAQLETVRNELEAAFSSDSATNS</sequence>
<dbReference type="SUPFAM" id="SSF48452">
    <property type="entry name" value="TPR-like"/>
    <property type="match status" value="3"/>
</dbReference>
<dbReference type="Gene3D" id="1.25.40.10">
    <property type="entry name" value="Tetratricopeptide repeat domain"/>
    <property type="match status" value="3"/>
</dbReference>
<dbReference type="Proteomes" id="UP000016924">
    <property type="component" value="Unassembled WGS sequence"/>
</dbReference>
<gene>
    <name evidence="1" type="ORF">W97_07717</name>
</gene>
<dbReference type="Pfam" id="PF13424">
    <property type="entry name" value="TPR_12"/>
    <property type="match status" value="2"/>
</dbReference>